<gene>
    <name evidence="3" type="ORF">Mettu_0287</name>
</gene>
<proteinExistence type="predicted"/>
<dbReference type="Pfam" id="PF11412">
    <property type="entry name" value="DsbD_N"/>
    <property type="match status" value="1"/>
</dbReference>
<dbReference type="eggNOG" id="COG1331">
    <property type="taxonomic scope" value="Bacteria"/>
</dbReference>
<dbReference type="SUPFAM" id="SSF48208">
    <property type="entry name" value="Six-hairpin glycosidases"/>
    <property type="match status" value="1"/>
</dbReference>
<dbReference type="InterPro" id="IPR024705">
    <property type="entry name" value="Ssp411"/>
</dbReference>
<sequence>MTFSLSTHASANRLIDSSSPYLLQHAHNPVDWYPWGEEAFAKARKENKPILLSIGYSTCYWCHVMEREIFENPEIAKLMNESIVSIKIDREQRPDVDDLYMTATQMMTHSGGWPNNVFVTPDLKPFYAGTYFPPAAFSSLIQQIHYIWMQDQVPLKAQAERLASAIIRIKQQENNAQSSSLPGSRLVEALISHFSDYYDNRLGGFYQAPKFPNEDALLFLLEAYRLTSNNTCLEMARGTLEKMAEGGIHDHVGGGFHRYATDAQWRIPHFEKMLYNQALLGRAYTELYALSNKPDDRVVAEGIFDFTLRQMTHKDGGFYSALDAETDAVEGAYYAWTDAELQDALDTDSYAWLMKHYGLAEIPKIPGHKHVDGRVLYLIQPLSESATAEGLSYEDAVKKQQAVMTSLRESRDKRKLPHLDNKIITSWNGLMIDAFARAGLCMRKLEYTEASRRAADFILANLRKQDGSLYRTWRDGQAEISAYFEDYAFMIQGLVSIYRAAKDNRYLQAAKELAAKAKQLFWDEKHGGYYFTDGSELLLVRMKNAVDSAIPSGNAVMAQALLDLYEITGDAEWKQQAEALLIAFGQAITENPRAYTHMVHALLRLNHVAPAAKAAQQPDEAVTLREAMVTKTYVKVGASAPKREGNSLTVTAVLDIAQGWHVNANPASFDFLISTSVDVREDSGKAEVEPAYPDARAMTTPLGDINVYEGKVSIPVKVTLPGNAENLRLLVRAQACKDATCLAPSDWIVPVKLK</sequence>
<keyword evidence="4" id="KW-1185">Reference proteome</keyword>
<name>G3IUB1_METTV</name>
<dbReference type="InterPro" id="IPR004879">
    <property type="entry name" value="Ssp411-like_TRX"/>
</dbReference>
<reference evidence="3 4" key="1">
    <citation type="submission" date="2011-06" db="EMBL/GenBank/DDBJ databases">
        <title>Genomic sequence of Methylobacter tundripaludum SV96.</title>
        <authorList>
            <consortium name="US DOE Joint Genome Institute"/>
            <person name="Lucas S."/>
            <person name="Han J."/>
            <person name="Lapidus A."/>
            <person name="Cheng J.-F."/>
            <person name="Goodwin L."/>
            <person name="Pitluck S."/>
            <person name="Held B."/>
            <person name="Detter J.C."/>
            <person name="Han C."/>
            <person name="Tapia R."/>
            <person name="Land M."/>
            <person name="Hauser L."/>
            <person name="Kyrpides N."/>
            <person name="Ivanova N."/>
            <person name="Ovchinnikova G."/>
            <person name="Pagani I."/>
            <person name="Klotz M.G."/>
            <person name="Dispirito A.A."/>
            <person name="Murrell J.C."/>
            <person name="Dunfield P."/>
            <person name="Kalyuzhnaya M.G."/>
            <person name="Svenning M."/>
            <person name="Trotsenko Y.A."/>
            <person name="Stein L.Y."/>
            <person name="Woyke T."/>
        </authorList>
    </citation>
    <scope>NUCLEOTIDE SEQUENCE [LARGE SCALE GENOMIC DNA]</scope>
    <source>
        <strain evidence="4">ATCC BAA-1195 / DSM 17260 / SV96</strain>
    </source>
</reference>
<dbReference type="Pfam" id="PF03190">
    <property type="entry name" value="Thioredox_DsbH"/>
    <property type="match status" value="1"/>
</dbReference>
<dbReference type="InterPro" id="IPR028250">
    <property type="entry name" value="DsbDN"/>
</dbReference>
<evidence type="ECO:0000313" key="3">
    <source>
        <dbReference type="EMBL" id="EGW21521.1"/>
    </source>
</evidence>
<protein>
    <recommendedName>
        <fullName evidence="5">DUF255 domain-containing protein</fullName>
    </recommendedName>
</protein>
<dbReference type="GO" id="GO:0005975">
    <property type="term" value="P:carbohydrate metabolic process"/>
    <property type="evidence" value="ECO:0007669"/>
    <property type="project" value="InterPro"/>
</dbReference>
<feature type="domain" description="Thiol:disulfide interchange protein DsbD N-terminal" evidence="2">
    <location>
        <begin position="644"/>
        <end position="750"/>
    </location>
</feature>
<dbReference type="PIRSF" id="PIRSF006402">
    <property type="entry name" value="UCP006402_thioredoxin"/>
    <property type="match status" value="1"/>
</dbReference>
<dbReference type="PANTHER" id="PTHR42899:SF1">
    <property type="entry name" value="SPERMATOGENESIS-ASSOCIATED PROTEIN 20"/>
    <property type="match status" value="1"/>
</dbReference>
<evidence type="ECO:0008006" key="5">
    <source>
        <dbReference type="Google" id="ProtNLM"/>
    </source>
</evidence>
<organism evidence="3 4">
    <name type="scientific">Methylobacter tundripaludum (strain ATCC BAA-1195 / DSM 17260 / SV96)</name>
    <dbReference type="NCBI Taxonomy" id="697282"/>
    <lineage>
        <taxon>Bacteria</taxon>
        <taxon>Pseudomonadati</taxon>
        <taxon>Pseudomonadota</taxon>
        <taxon>Gammaproteobacteria</taxon>
        <taxon>Methylococcales</taxon>
        <taxon>Methylococcaceae</taxon>
        <taxon>Methylobacter</taxon>
    </lineage>
</organism>
<dbReference type="InterPro" id="IPR012341">
    <property type="entry name" value="6hp_glycosidase-like_sf"/>
</dbReference>
<evidence type="ECO:0000313" key="4">
    <source>
        <dbReference type="Proteomes" id="UP000004664"/>
    </source>
</evidence>
<dbReference type="HOGENOM" id="CLU_014051_4_0_6"/>
<evidence type="ECO:0000259" key="2">
    <source>
        <dbReference type="Pfam" id="PF11412"/>
    </source>
</evidence>
<dbReference type="SUPFAM" id="SSF52833">
    <property type="entry name" value="Thioredoxin-like"/>
    <property type="match status" value="1"/>
</dbReference>
<dbReference type="Gene3D" id="2.60.40.1250">
    <property type="entry name" value="Thiol:disulfide interchange protein DsbD, N-terminal domain"/>
    <property type="match status" value="1"/>
</dbReference>
<dbReference type="InterPro" id="IPR008928">
    <property type="entry name" value="6-hairpin_glycosidase_sf"/>
</dbReference>
<feature type="domain" description="Spermatogenesis-associated protein 20-like TRX" evidence="1">
    <location>
        <begin position="12"/>
        <end position="166"/>
    </location>
</feature>
<dbReference type="RefSeq" id="WP_006889502.1">
    <property type="nucleotide sequence ID" value="NZ_JH109152.1"/>
</dbReference>
<dbReference type="InterPro" id="IPR036929">
    <property type="entry name" value="DsbDN_sf"/>
</dbReference>
<accession>G3IUB1</accession>
<dbReference type="eggNOG" id="COG4233">
    <property type="taxonomic scope" value="Bacteria"/>
</dbReference>
<dbReference type="AlphaFoldDB" id="G3IUB1"/>
<evidence type="ECO:0000259" key="1">
    <source>
        <dbReference type="Pfam" id="PF03190"/>
    </source>
</evidence>
<dbReference type="InterPro" id="IPR036249">
    <property type="entry name" value="Thioredoxin-like_sf"/>
</dbReference>
<dbReference type="Gene3D" id="1.50.10.10">
    <property type="match status" value="2"/>
</dbReference>
<dbReference type="EMBL" id="JH109152">
    <property type="protein sequence ID" value="EGW21521.1"/>
    <property type="molecule type" value="Genomic_DNA"/>
</dbReference>
<dbReference type="CDD" id="cd02955">
    <property type="entry name" value="SSP411"/>
    <property type="match status" value="1"/>
</dbReference>
<dbReference type="STRING" id="697282.Mettu_0287"/>
<dbReference type="Proteomes" id="UP000004664">
    <property type="component" value="Unassembled WGS sequence"/>
</dbReference>
<dbReference type="OrthoDB" id="9762614at2"/>
<dbReference type="Gene3D" id="3.40.30.10">
    <property type="entry name" value="Glutaredoxin"/>
    <property type="match status" value="1"/>
</dbReference>
<dbReference type="PANTHER" id="PTHR42899">
    <property type="entry name" value="SPERMATOGENESIS-ASSOCIATED PROTEIN 20"/>
    <property type="match status" value="1"/>
</dbReference>